<sequence length="153" mass="17371">MKLRRFREGDEAALFQVFCSSIRDIAARDYTPQQIAAWASEDIDAHRWTAMMRKLQPFVVEIAGDIAGYADVQPDGYIDHFFVSGKYPRQGVGSLLMNAIHEQAGRLELSELTAQVSKTAEPFFRQMGFVVMERGYPVRRGVTLENALMRKPL</sequence>
<dbReference type="Proteomes" id="UP000195729">
    <property type="component" value="Chromosome"/>
</dbReference>
<gene>
    <name evidence="2" type="ORF">A7K98_03605</name>
    <name evidence="3" type="ORF">A7K99_03605</name>
</gene>
<dbReference type="PANTHER" id="PTHR43451:SF1">
    <property type="entry name" value="ACETYLTRANSFERASE"/>
    <property type="match status" value="1"/>
</dbReference>
<dbReference type="Proteomes" id="UP000195814">
    <property type="component" value="Chromosome"/>
</dbReference>
<feature type="domain" description="N-acetyltransferase" evidence="1">
    <location>
        <begin position="1"/>
        <end position="153"/>
    </location>
</feature>
<dbReference type="AlphaFoldDB" id="A0A1Y0LFZ3"/>
<dbReference type="CDD" id="cd04301">
    <property type="entry name" value="NAT_SF"/>
    <property type="match status" value="1"/>
</dbReference>
<reference evidence="4 5" key="1">
    <citation type="submission" date="2016-05" db="EMBL/GenBank/DDBJ databases">
        <title>Complete genome sequence of two 2,5-diketo-D-glunonic acid producing strain Tatumella citrea.</title>
        <authorList>
            <person name="Duan C."/>
            <person name="Yang J."/>
            <person name="Yang S."/>
        </authorList>
    </citation>
    <scope>NUCLEOTIDE SEQUENCE [LARGE SCALE GENOMIC DNA]</scope>
    <source>
        <strain evidence="3 4">ATCC 39140</strain>
        <strain evidence="2 5">DSM 13699</strain>
    </source>
</reference>
<protein>
    <submittedName>
        <fullName evidence="2">Acetyltransferase</fullName>
    </submittedName>
</protein>
<evidence type="ECO:0000259" key="1">
    <source>
        <dbReference type="PROSITE" id="PS51186"/>
    </source>
</evidence>
<keyword evidence="4" id="KW-1185">Reference proteome</keyword>
<evidence type="ECO:0000313" key="3">
    <source>
        <dbReference type="EMBL" id="ARU97001.1"/>
    </source>
</evidence>
<dbReference type="InterPro" id="IPR052564">
    <property type="entry name" value="N-acetyltrans/Recomb-assoc"/>
</dbReference>
<name>A0A1Y0LFZ3_TATCI</name>
<evidence type="ECO:0000313" key="4">
    <source>
        <dbReference type="Proteomes" id="UP000195729"/>
    </source>
</evidence>
<dbReference type="RefSeq" id="WP_087487349.1">
    <property type="nucleotide sequence ID" value="NZ_CP015579.1"/>
</dbReference>
<dbReference type="SUPFAM" id="SSF55729">
    <property type="entry name" value="Acyl-CoA N-acyltransferases (Nat)"/>
    <property type="match status" value="1"/>
</dbReference>
<dbReference type="Gene3D" id="3.40.630.30">
    <property type="match status" value="1"/>
</dbReference>
<dbReference type="InterPro" id="IPR016181">
    <property type="entry name" value="Acyl_CoA_acyltransferase"/>
</dbReference>
<evidence type="ECO:0000313" key="2">
    <source>
        <dbReference type="EMBL" id="ARU92962.1"/>
    </source>
</evidence>
<dbReference type="EMBL" id="CP015581">
    <property type="protein sequence ID" value="ARU97001.1"/>
    <property type="molecule type" value="Genomic_DNA"/>
</dbReference>
<dbReference type="InterPro" id="IPR000182">
    <property type="entry name" value="GNAT_dom"/>
</dbReference>
<dbReference type="PANTHER" id="PTHR43451">
    <property type="entry name" value="ACETYLTRANSFERASE (GNAT) FAMILY PROTEIN"/>
    <property type="match status" value="1"/>
</dbReference>
<dbReference type="KEGG" id="tci:A7K98_03605"/>
<dbReference type="GO" id="GO:0016747">
    <property type="term" value="F:acyltransferase activity, transferring groups other than amino-acyl groups"/>
    <property type="evidence" value="ECO:0007669"/>
    <property type="project" value="InterPro"/>
</dbReference>
<dbReference type="OrthoDB" id="5355033at2"/>
<dbReference type="Pfam" id="PF13673">
    <property type="entry name" value="Acetyltransf_10"/>
    <property type="match status" value="1"/>
</dbReference>
<evidence type="ECO:0000313" key="5">
    <source>
        <dbReference type="Proteomes" id="UP000195814"/>
    </source>
</evidence>
<dbReference type="EMBL" id="CP015579">
    <property type="protein sequence ID" value="ARU92962.1"/>
    <property type="molecule type" value="Genomic_DNA"/>
</dbReference>
<proteinExistence type="predicted"/>
<dbReference type="PROSITE" id="PS51186">
    <property type="entry name" value="GNAT"/>
    <property type="match status" value="1"/>
</dbReference>
<organism evidence="2 5">
    <name type="scientific">Tatumella citrea</name>
    <name type="common">Pantoea citrea</name>
    <dbReference type="NCBI Taxonomy" id="53336"/>
    <lineage>
        <taxon>Bacteria</taxon>
        <taxon>Pseudomonadati</taxon>
        <taxon>Pseudomonadota</taxon>
        <taxon>Gammaproteobacteria</taxon>
        <taxon>Enterobacterales</taxon>
        <taxon>Erwiniaceae</taxon>
        <taxon>Tatumella</taxon>
    </lineage>
</organism>
<accession>A0A1Y0LFZ3</accession>
<keyword evidence="2" id="KW-0808">Transferase</keyword>